<dbReference type="EMBL" id="PIQI01000025">
    <property type="protein sequence ID" value="PJZ04232.1"/>
    <property type="molecule type" value="Genomic_DNA"/>
</dbReference>
<dbReference type="STRING" id="1076549.HA45_12445"/>
<gene>
    <name evidence="1" type="ORF">PRCB_18390</name>
</gene>
<keyword evidence="2" id="KW-1185">Reference proteome</keyword>
<dbReference type="Proteomes" id="UP000232062">
    <property type="component" value="Unassembled WGS sequence"/>
</dbReference>
<evidence type="ECO:0000313" key="2">
    <source>
        <dbReference type="Proteomes" id="UP000232062"/>
    </source>
</evidence>
<accession>A0A2M9W9N8</accession>
<organism evidence="1 2">
    <name type="scientific">Pantoea rodasii</name>
    <dbReference type="NCBI Taxonomy" id="1076549"/>
    <lineage>
        <taxon>Bacteria</taxon>
        <taxon>Pseudomonadati</taxon>
        <taxon>Pseudomonadota</taxon>
        <taxon>Gammaproteobacteria</taxon>
        <taxon>Enterobacterales</taxon>
        <taxon>Erwiniaceae</taxon>
        <taxon>Pantoea</taxon>
    </lineage>
</organism>
<name>A0A2M9W9N8_9GAMM</name>
<reference evidence="1 2" key="1">
    <citation type="submission" date="2017-11" db="EMBL/GenBank/DDBJ databases">
        <title>The genome sequence of Pantoea rodasii DSM 26611.</title>
        <authorList>
            <person name="Gao J."/>
            <person name="Mao X."/>
            <person name="Sun J."/>
        </authorList>
    </citation>
    <scope>NUCLEOTIDE SEQUENCE [LARGE SCALE GENOMIC DNA]</scope>
    <source>
        <strain evidence="1 2">DSM 26611</strain>
    </source>
</reference>
<dbReference type="AlphaFoldDB" id="A0A2M9W9N8"/>
<proteinExistence type="predicted"/>
<sequence length="61" mass="6566">MINGTSFTDMNDNKQSRASLIGHAIGAAVIQLTAKGGAIRKDNILYELELMAALSDDLKMK</sequence>
<protein>
    <submittedName>
        <fullName evidence="1">Uncharacterized protein</fullName>
    </submittedName>
</protein>
<evidence type="ECO:0000313" key="1">
    <source>
        <dbReference type="EMBL" id="PJZ04232.1"/>
    </source>
</evidence>
<comment type="caution">
    <text evidence="1">The sequence shown here is derived from an EMBL/GenBank/DDBJ whole genome shotgun (WGS) entry which is preliminary data.</text>
</comment>